<evidence type="ECO:0000313" key="4">
    <source>
        <dbReference type="EMBL" id="KKI49603.1"/>
    </source>
</evidence>
<dbReference type="OrthoDB" id="9770811at2"/>
<evidence type="ECO:0000259" key="2">
    <source>
        <dbReference type="Pfam" id="PF00016"/>
    </source>
</evidence>
<dbReference type="EC" id="4.1.1.39" evidence="4"/>
<dbReference type="InterPro" id="IPR033966">
    <property type="entry name" value="RuBisCO"/>
</dbReference>
<feature type="domain" description="Ribulose bisphosphate carboxylase large subunit C-terminal" evidence="2">
    <location>
        <begin position="130"/>
        <end position="409"/>
    </location>
</feature>
<dbReference type="Gene3D" id="3.20.20.110">
    <property type="entry name" value="Ribulose bisphosphate carboxylase, large subunit, C-terminal domain"/>
    <property type="match status" value="1"/>
</dbReference>
<comment type="caution">
    <text evidence="4">The sequence shown here is derived from an EMBL/GenBank/DDBJ whole genome shotgun (WGS) entry which is preliminary data.</text>
</comment>
<dbReference type="Pfam" id="PF00016">
    <property type="entry name" value="RuBisCO_large"/>
    <property type="match status" value="1"/>
</dbReference>
<gene>
    <name evidence="4" type="ORF">CHK_2825</name>
</gene>
<dbReference type="RefSeq" id="WP_046444616.1">
    <property type="nucleotide sequence ID" value="NZ_JAXDTA010000078.1"/>
</dbReference>
<dbReference type="SUPFAM" id="SSF51649">
    <property type="entry name" value="RuBisCo, C-terminal domain"/>
    <property type="match status" value="1"/>
</dbReference>
<dbReference type="Proteomes" id="UP000034076">
    <property type="component" value="Unassembled WGS sequence"/>
</dbReference>
<dbReference type="EMBL" id="LAYJ01000131">
    <property type="protein sequence ID" value="KKI49603.1"/>
    <property type="molecule type" value="Genomic_DNA"/>
</dbReference>
<dbReference type="GO" id="GO:0016984">
    <property type="term" value="F:ribulose-bisphosphate carboxylase activity"/>
    <property type="evidence" value="ECO:0007669"/>
    <property type="project" value="UniProtKB-EC"/>
</dbReference>
<dbReference type="SFLD" id="SFLDG00301">
    <property type="entry name" value="RuBisCO-like_proteins"/>
    <property type="match status" value="1"/>
</dbReference>
<feature type="domain" description="Ribulose bisphosphate carboxylase large subunit ferrodoxin-like N-terminal" evidence="3">
    <location>
        <begin position="13"/>
        <end position="118"/>
    </location>
</feature>
<keyword evidence="5" id="KW-1185">Reference proteome</keyword>
<evidence type="ECO:0000256" key="1">
    <source>
        <dbReference type="RuleBase" id="RU003834"/>
    </source>
</evidence>
<dbReference type="GO" id="GO:0015977">
    <property type="term" value="P:carbon fixation"/>
    <property type="evidence" value="ECO:0007669"/>
    <property type="project" value="InterPro"/>
</dbReference>
<dbReference type="InterPro" id="IPR036422">
    <property type="entry name" value="RuBisCO_lsu_N_sf"/>
</dbReference>
<dbReference type="CDD" id="cd08205">
    <property type="entry name" value="RuBisCO_IV_RLP"/>
    <property type="match status" value="1"/>
</dbReference>
<dbReference type="InterPro" id="IPR000685">
    <property type="entry name" value="RuBisCO_lsu_C"/>
</dbReference>
<proteinExistence type="inferred from homology"/>
<dbReference type="PATRIC" id="fig|270498.16.peg.602"/>
<keyword evidence="4" id="KW-0456">Lyase</keyword>
<dbReference type="AlphaFoldDB" id="A0A0M2NBJ5"/>
<dbReference type="GO" id="GO:0000287">
    <property type="term" value="F:magnesium ion binding"/>
    <property type="evidence" value="ECO:0007669"/>
    <property type="project" value="InterPro"/>
</dbReference>
<protein>
    <submittedName>
        <fullName evidence="4">Ribulose-1,5-bisphosphate carboxylase, Type III</fullName>
        <ecNumber evidence="4">4.1.1.39</ecNumber>
    </submittedName>
</protein>
<dbReference type="SUPFAM" id="SSF54966">
    <property type="entry name" value="RuBisCO, large subunit, small (N-terminal) domain"/>
    <property type="match status" value="1"/>
</dbReference>
<reference evidence="4 5" key="1">
    <citation type="submission" date="2015-04" db="EMBL/GenBank/DDBJ databases">
        <title>Draft genome sequence of bacteremic isolate Catabacter hongkongensis type strain HKU16T.</title>
        <authorList>
            <person name="Lau S.K."/>
            <person name="Teng J.L."/>
            <person name="Huang Y."/>
            <person name="Curreem S.O."/>
            <person name="Tsui S.K."/>
            <person name="Woo P.C."/>
        </authorList>
    </citation>
    <scope>NUCLEOTIDE SEQUENCE [LARGE SCALE GENOMIC DNA]</scope>
    <source>
        <strain evidence="4 5">HKU16</strain>
    </source>
</reference>
<evidence type="ECO:0000259" key="3">
    <source>
        <dbReference type="Pfam" id="PF02788"/>
    </source>
</evidence>
<dbReference type="PANTHER" id="PTHR42704:SF17">
    <property type="entry name" value="RIBULOSE BISPHOSPHATE CARBOXYLASE LARGE CHAIN"/>
    <property type="match status" value="1"/>
</dbReference>
<dbReference type="Pfam" id="PF02788">
    <property type="entry name" value="RuBisCO_large_N"/>
    <property type="match status" value="1"/>
</dbReference>
<organism evidence="4 5">
    <name type="scientific">Christensenella hongkongensis</name>
    <dbReference type="NCBI Taxonomy" id="270498"/>
    <lineage>
        <taxon>Bacteria</taxon>
        <taxon>Bacillati</taxon>
        <taxon>Bacillota</taxon>
        <taxon>Clostridia</taxon>
        <taxon>Christensenellales</taxon>
        <taxon>Christensenellaceae</taxon>
        <taxon>Christensenella</taxon>
    </lineage>
</organism>
<evidence type="ECO:0000313" key="5">
    <source>
        <dbReference type="Proteomes" id="UP000034076"/>
    </source>
</evidence>
<dbReference type="STRING" id="270498.CHK_2825"/>
<dbReference type="InterPro" id="IPR036376">
    <property type="entry name" value="RuBisCO_lsu_C_sf"/>
</dbReference>
<comment type="similarity">
    <text evidence="1">Belongs to the RuBisCO large chain family.</text>
</comment>
<dbReference type="InterPro" id="IPR017443">
    <property type="entry name" value="RuBisCO_lsu_fd_N"/>
</dbReference>
<dbReference type="Gene3D" id="3.30.70.150">
    <property type="entry name" value="RuBisCO large subunit, N-terminal domain"/>
    <property type="match status" value="1"/>
</dbReference>
<dbReference type="PANTHER" id="PTHR42704">
    <property type="entry name" value="RIBULOSE BISPHOSPHATE CARBOXYLASE"/>
    <property type="match status" value="1"/>
</dbReference>
<sequence length="411" mass="44041">MKIETMTLSEHIKDDYLIATYYLNSEKEPDLYSWVKLIAADQSAGTWTHVEGETPEIIEKYGAKIIGIYPMAQEHACIARIAFPVANFQIYMPMILSTVAGNVLGQSGVRLVDIELPDPVLEQLPGPLMGIDGIRGLLNVYDRPLVGAILKPCIGVGPELSASGAAKAAAGGADVIKDDELLADPAYSPMVERVSTVMKYLKDIGKDKSCLYAVNITGENLIDRAHMAIDAGANSIMVNYQALGWGDVEDLVRHLKREGIKIPIFGHCAGMGAYYTSKTNGMSTSLACGKLPRLIGMDMSLVYPDSGRFGISTNELVETHNALSADMGVIKKSFDTVAGGVHPGTIPYLMDLLGEDTILMAGGGIYGHPMGATAGAKAILQAMKAYKAGVDLAEAAKEHEELDAALKFWCK</sequence>
<accession>A0A0M2NBJ5</accession>
<name>A0A0M2NBJ5_9FIRM</name>
<dbReference type="SFLD" id="SFLDS00014">
    <property type="entry name" value="RuBisCO"/>
    <property type="match status" value="1"/>
</dbReference>